<evidence type="ECO:0000313" key="2">
    <source>
        <dbReference type="Proteomes" id="UP000836841"/>
    </source>
</evidence>
<evidence type="ECO:0000313" key="1">
    <source>
        <dbReference type="EMBL" id="CAH2051441.1"/>
    </source>
</evidence>
<name>A0AAU9RZE7_THLAR</name>
<dbReference type="EMBL" id="OU466859">
    <property type="protein sequence ID" value="CAH2051441.1"/>
    <property type="molecule type" value="Genomic_DNA"/>
</dbReference>
<feature type="non-terminal residue" evidence="1">
    <location>
        <position position="73"/>
    </location>
</feature>
<dbReference type="AlphaFoldDB" id="A0AAU9RZE7"/>
<dbReference type="Proteomes" id="UP000836841">
    <property type="component" value="Chromosome 3"/>
</dbReference>
<proteinExistence type="predicted"/>
<protein>
    <submittedName>
        <fullName evidence="1">Uncharacterized protein</fullName>
    </submittedName>
</protein>
<accession>A0AAU9RZE7</accession>
<organism evidence="1 2">
    <name type="scientific">Thlaspi arvense</name>
    <name type="common">Field penny-cress</name>
    <dbReference type="NCBI Taxonomy" id="13288"/>
    <lineage>
        <taxon>Eukaryota</taxon>
        <taxon>Viridiplantae</taxon>
        <taxon>Streptophyta</taxon>
        <taxon>Embryophyta</taxon>
        <taxon>Tracheophyta</taxon>
        <taxon>Spermatophyta</taxon>
        <taxon>Magnoliopsida</taxon>
        <taxon>eudicotyledons</taxon>
        <taxon>Gunneridae</taxon>
        <taxon>Pentapetalae</taxon>
        <taxon>rosids</taxon>
        <taxon>malvids</taxon>
        <taxon>Brassicales</taxon>
        <taxon>Brassicaceae</taxon>
        <taxon>Thlaspideae</taxon>
        <taxon>Thlaspi</taxon>
    </lineage>
</organism>
<sequence length="73" mass="7605">MECNGSVNDVGGCCGGHVASKTKKKIGLNLKHCSNDDGNFLENCKIKCGDPNPPHGLSLPLHGAGISRSSWKA</sequence>
<keyword evidence="2" id="KW-1185">Reference proteome</keyword>
<reference evidence="1 2" key="1">
    <citation type="submission" date="2022-03" db="EMBL/GenBank/DDBJ databases">
        <authorList>
            <person name="Nunn A."/>
            <person name="Chopra R."/>
            <person name="Nunn A."/>
            <person name="Contreras Garrido A."/>
        </authorList>
    </citation>
    <scope>NUCLEOTIDE SEQUENCE [LARGE SCALE GENOMIC DNA]</scope>
</reference>
<gene>
    <name evidence="1" type="ORF">TAV2_LOCUS9167</name>
</gene>